<dbReference type="PANTHER" id="PTHR31236:SF56">
    <property type="entry name" value="BURP DOMAIN-CONTAINING PROTEIN"/>
    <property type="match status" value="1"/>
</dbReference>
<evidence type="ECO:0000313" key="3">
    <source>
        <dbReference type="EMBL" id="KDP22137.1"/>
    </source>
</evidence>
<evidence type="ECO:0000313" key="4">
    <source>
        <dbReference type="Proteomes" id="UP000027138"/>
    </source>
</evidence>
<evidence type="ECO:0000259" key="2">
    <source>
        <dbReference type="PROSITE" id="PS51277"/>
    </source>
</evidence>
<dbReference type="Proteomes" id="UP000027138">
    <property type="component" value="Unassembled WGS sequence"/>
</dbReference>
<name>A0A067JE88_JATCU</name>
<dbReference type="PROSITE" id="PS51277">
    <property type="entry name" value="BURP"/>
    <property type="match status" value="1"/>
</dbReference>
<dbReference type="InterPro" id="IPR004873">
    <property type="entry name" value="BURP_dom"/>
</dbReference>
<keyword evidence="1" id="KW-0732">Signal</keyword>
<dbReference type="EMBL" id="KK915447">
    <property type="protein sequence ID" value="KDP22137.1"/>
    <property type="molecule type" value="Genomic_DNA"/>
</dbReference>
<feature type="domain" description="BURP" evidence="2">
    <location>
        <begin position="332"/>
        <end position="540"/>
    </location>
</feature>
<keyword evidence="4" id="KW-1185">Reference proteome</keyword>
<evidence type="ECO:0000256" key="1">
    <source>
        <dbReference type="SAM" id="SignalP"/>
    </source>
</evidence>
<reference evidence="3 4" key="1">
    <citation type="journal article" date="2014" name="PLoS ONE">
        <title>Global Analysis of Gene Expression Profiles in Physic Nut (Jatropha curcas L.) Seedlings Exposed to Salt Stress.</title>
        <authorList>
            <person name="Zhang L."/>
            <person name="Zhang C."/>
            <person name="Wu P."/>
            <person name="Chen Y."/>
            <person name="Li M."/>
            <person name="Jiang H."/>
            <person name="Wu G."/>
        </authorList>
    </citation>
    <scope>NUCLEOTIDE SEQUENCE [LARGE SCALE GENOMIC DNA]</scope>
    <source>
        <strain evidence="4">cv. GZQX0401</strain>
        <tissue evidence="3">Young leaves</tissue>
    </source>
</reference>
<dbReference type="SMART" id="SM01045">
    <property type="entry name" value="BURP"/>
    <property type="match status" value="1"/>
</dbReference>
<sequence>MEFRVLATLALLSVVIIGTCNAALPAEVYWHSKLPNTPIPQDLLSLLQPDMEDKFTFWDMGLMDKTSDDRRIKYGKRYEDAFGEGMDDKRQKYGKRYDKRYENAFEEGVDDKRQKYGKRYDKRYENAFEEGVDDKRQKYGKRYDKRYENAFEEGVDDKRQKYGKRYDKRYENAFEEDVDDRRKKYGRRYENAFEEGMDDFEEGVDDRRKKYGRRYENAFEEGVDDFEEGVDDRRKKYGKRYENAFEEGEDDRRKNYGKRYENAFEEGEDDRRKKYGKRYENAFEEGVDDRRKKYGKRYDNAFEENTDDKRKKYGKRYERKFDKHNLPNSTVFFIHNDLHAGQKMRLHITKSTNKARILPRQVADSIPFSTDKLLEIFQRFSVDPESSQGKVIKQTIDDCESPGIKGEDRYCPTSLESLVDFSVKHVGNKAQVLFNEVDEPKREQEYTIMDVKFMGENHIVCHKQKYPYAVYYCHALHNTKVYTAPLVGADGTKAKAVAVCHSDTSAWNPGHLAFLLLDMKPGEGTVCHFIRSDTFVMVSSNENIEKSSNDANLLSQA</sequence>
<dbReference type="AlphaFoldDB" id="A0A067JE88"/>
<protein>
    <recommendedName>
        <fullName evidence="2">BURP domain-containing protein</fullName>
    </recommendedName>
</protein>
<gene>
    <name evidence="3" type="ORF">JCGZ_25968</name>
</gene>
<dbReference type="OrthoDB" id="845564at2759"/>
<dbReference type="Pfam" id="PF03181">
    <property type="entry name" value="BURP"/>
    <property type="match status" value="1"/>
</dbReference>
<accession>A0A067JE88</accession>
<feature type="chain" id="PRO_5001638627" description="BURP domain-containing protein" evidence="1">
    <location>
        <begin position="23"/>
        <end position="557"/>
    </location>
</feature>
<dbReference type="InterPro" id="IPR044816">
    <property type="entry name" value="BURP"/>
</dbReference>
<dbReference type="PANTHER" id="PTHR31236">
    <property type="entry name" value="BURP DOMAIN PROTEIN USPL1-LIKE"/>
    <property type="match status" value="1"/>
</dbReference>
<feature type="signal peptide" evidence="1">
    <location>
        <begin position="1"/>
        <end position="22"/>
    </location>
</feature>
<proteinExistence type="predicted"/>
<organism evidence="3 4">
    <name type="scientific">Jatropha curcas</name>
    <name type="common">Barbados nut</name>
    <dbReference type="NCBI Taxonomy" id="180498"/>
    <lineage>
        <taxon>Eukaryota</taxon>
        <taxon>Viridiplantae</taxon>
        <taxon>Streptophyta</taxon>
        <taxon>Embryophyta</taxon>
        <taxon>Tracheophyta</taxon>
        <taxon>Spermatophyta</taxon>
        <taxon>Magnoliopsida</taxon>
        <taxon>eudicotyledons</taxon>
        <taxon>Gunneridae</taxon>
        <taxon>Pentapetalae</taxon>
        <taxon>rosids</taxon>
        <taxon>fabids</taxon>
        <taxon>Malpighiales</taxon>
        <taxon>Euphorbiaceae</taxon>
        <taxon>Crotonoideae</taxon>
        <taxon>Jatropheae</taxon>
        <taxon>Jatropha</taxon>
    </lineage>
</organism>